<reference evidence="2" key="1">
    <citation type="submission" date="2023-08" db="EMBL/GenBank/DDBJ databases">
        <title>Black Yeasts Isolated from many extreme environments.</title>
        <authorList>
            <person name="Coleine C."/>
            <person name="Stajich J.E."/>
            <person name="Selbmann L."/>
        </authorList>
    </citation>
    <scope>NUCLEOTIDE SEQUENCE</scope>
    <source>
        <strain evidence="2">CCFEE 5810</strain>
    </source>
</reference>
<comment type="caution">
    <text evidence="2">The sequence shown here is derived from an EMBL/GenBank/DDBJ whole genome shotgun (WGS) entry which is preliminary data.</text>
</comment>
<dbReference type="EMBL" id="JAVRQU010000007">
    <property type="protein sequence ID" value="KAK5700449.1"/>
    <property type="molecule type" value="Genomic_DNA"/>
</dbReference>
<evidence type="ECO:0000256" key="1">
    <source>
        <dbReference type="SAM" id="MobiDB-lite"/>
    </source>
</evidence>
<evidence type="ECO:0000313" key="2">
    <source>
        <dbReference type="EMBL" id="KAK5700449.1"/>
    </source>
</evidence>
<name>A0AAN7W522_9PEZI</name>
<gene>
    <name evidence="2" type="ORF">LTR97_004966</name>
</gene>
<proteinExistence type="predicted"/>
<evidence type="ECO:0000313" key="3">
    <source>
        <dbReference type="Proteomes" id="UP001310594"/>
    </source>
</evidence>
<dbReference type="Proteomes" id="UP001310594">
    <property type="component" value="Unassembled WGS sequence"/>
</dbReference>
<protein>
    <submittedName>
        <fullName evidence="2">Uncharacterized protein</fullName>
    </submittedName>
</protein>
<feature type="region of interest" description="Disordered" evidence="1">
    <location>
        <begin position="288"/>
        <end position="313"/>
    </location>
</feature>
<sequence length="313" mass="34542">MILLVSQALLDLGDGMWSGHCEGALQLLKARGPCNVNDPFETQLVLLARGPIFLEGLFNEKIVVCPSDGQDYDPSVGPFLHSLNKMHDYMRRWCLLQGSSSYDDPTLLEEARECYKQSMLAVEHWRKTSMVVDAKLAADPTAKQAYASAAVSRFYTLLVSVTIILCDIVSAIDHVNSAIIHQRKVSLIAETVSLMEGVSQYGPMGVTHVSFVLGACWIGAEDGSTACAIEDAAIEHRKSAYAAPEMKELFPKMALAARMFHQRLQPRQPAPDSAKVLDYFDEEGRSSLALDASDGPSYQQRVAYPWEQRGSRL</sequence>
<organism evidence="2 3">
    <name type="scientific">Elasticomyces elasticus</name>
    <dbReference type="NCBI Taxonomy" id="574655"/>
    <lineage>
        <taxon>Eukaryota</taxon>
        <taxon>Fungi</taxon>
        <taxon>Dikarya</taxon>
        <taxon>Ascomycota</taxon>
        <taxon>Pezizomycotina</taxon>
        <taxon>Dothideomycetes</taxon>
        <taxon>Dothideomycetidae</taxon>
        <taxon>Mycosphaerellales</taxon>
        <taxon>Teratosphaeriaceae</taxon>
        <taxon>Elasticomyces</taxon>
    </lineage>
</organism>
<accession>A0AAN7W522</accession>
<dbReference type="AlphaFoldDB" id="A0AAN7W522"/>